<dbReference type="Gene3D" id="4.10.240.10">
    <property type="entry name" value="Zn(2)-C6 fungal-type DNA-binding domain"/>
    <property type="match status" value="1"/>
</dbReference>
<keyword evidence="1" id="KW-0539">Nucleus</keyword>
<evidence type="ECO:0000313" key="4">
    <source>
        <dbReference type="Proteomes" id="UP001303760"/>
    </source>
</evidence>
<feature type="domain" description="Zn(2)-C6 fungal-type" evidence="2">
    <location>
        <begin position="9"/>
        <end position="37"/>
    </location>
</feature>
<dbReference type="Pfam" id="PF11951">
    <property type="entry name" value="Fungal_trans_2"/>
    <property type="match status" value="1"/>
</dbReference>
<evidence type="ECO:0000313" key="3">
    <source>
        <dbReference type="EMBL" id="KAK4233388.1"/>
    </source>
</evidence>
<dbReference type="AlphaFoldDB" id="A0AAN7H6U7"/>
<evidence type="ECO:0000259" key="2">
    <source>
        <dbReference type="PROSITE" id="PS50048"/>
    </source>
</evidence>
<comment type="caution">
    <text evidence="3">The sequence shown here is derived from an EMBL/GenBank/DDBJ whole genome shotgun (WGS) entry which is preliminary data.</text>
</comment>
<dbReference type="GO" id="GO:0000981">
    <property type="term" value="F:DNA-binding transcription factor activity, RNA polymerase II-specific"/>
    <property type="evidence" value="ECO:0007669"/>
    <property type="project" value="InterPro"/>
</dbReference>
<dbReference type="InterPro" id="IPR036864">
    <property type="entry name" value="Zn2-C6_fun-type_DNA-bd_sf"/>
</dbReference>
<keyword evidence="4" id="KW-1185">Reference proteome</keyword>
<dbReference type="InterPro" id="IPR001138">
    <property type="entry name" value="Zn2Cys6_DnaBD"/>
</dbReference>
<proteinExistence type="predicted"/>
<dbReference type="Pfam" id="PF00172">
    <property type="entry name" value="Zn_clus"/>
    <property type="match status" value="1"/>
</dbReference>
<protein>
    <recommendedName>
        <fullName evidence="2">Zn(2)-C6 fungal-type domain-containing protein</fullName>
    </recommendedName>
</protein>
<dbReference type="PANTHER" id="PTHR38111">
    <property type="entry name" value="ZN(2)-C6 FUNGAL-TYPE DOMAIN-CONTAINING PROTEIN-RELATED"/>
    <property type="match status" value="1"/>
</dbReference>
<reference evidence="3" key="2">
    <citation type="submission" date="2023-05" db="EMBL/GenBank/DDBJ databases">
        <authorList>
            <consortium name="Lawrence Berkeley National Laboratory"/>
            <person name="Steindorff A."/>
            <person name="Hensen N."/>
            <person name="Bonometti L."/>
            <person name="Westerberg I."/>
            <person name="Brannstrom I.O."/>
            <person name="Guillou S."/>
            <person name="Cros-Aarteil S."/>
            <person name="Calhoun S."/>
            <person name="Haridas S."/>
            <person name="Kuo A."/>
            <person name="Mondo S."/>
            <person name="Pangilinan J."/>
            <person name="Riley R."/>
            <person name="Labutti K."/>
            <person name="Andreopoulos B."/>
            <person name="Lipzen A."/>
            <person name="Chen C."/>
            <person name="Yanf M."/>
            <person name="Daum C."/>
            <person name="Ng V."/>
            <person name="Clum A."/>
            <person name="Ohm R."/>
            <person name="Martin F."/>
            <person name="Silar P."/>
            <person name="Natvig D."/>
            <person name="Lalanne C."/>
            <person name="Gautier V."/>
            <person name="Ament-Velasquez S.L."/>
            <person name="Kruys A."/>
            <person name="Hutchinson M.I."/>
            <person name="Powell A.J."/>
            <person name="Barry K."/>
            <person name="Miller A.N."/>
            <person name="Grigoriev I.V."/>
            <person name="Debuchy R."/>
            <person name="Gladieux P."/>
            <person name="Thoren M.H."/>
            <person name="Johannesson H."/>
        </authorList>
    </citation>
    <scope>NUCLEOTIDE SEQUENCE</scope>
    <source>
        <strain evidence="3">CBS 532.94</strain>
    </source>
</reference>
<dbReference type="InterPro" id="IPR053178">
    <property type="entry name" value="Osmoadaptation_assoc"/>
</dbReference>
<reference evidence="3" key="1">
    <citation type="journal article" date="2023" name="Mol. Phylogenet. Evol.">
        <title>Genome-scale phylogeny and comparative genomics of the fungal order Sordariales.</title>
        <authorList>
            <person name="Hensen N."/>
            <person name="Bonometti L."/>
            <person name="Westerberg I."/>
            <person name="Brannstrom I.O."/>
            <person name="Guillou S."/>
            <person name="Cros-Aarteil S."/>
            <person name="Calhoun S."/>
            <person name="Haridas S."/>
            <person name="Kuo A."/>
            <person name="Mondo S."/>
            <person name="Pangilinan J."/>
            <person name="Riley R."/>
            <person name="LaButti K."/>
            <person name="Andreopoulos B."/>
            <person name="Lipzen A."/>
            <person name="Chen C."/>
            <person name="Yan M."/>
            <person name="Daum C."/>
            <person name="Ng V."/>
            <person name="Clum A."/>
            <person name="Steindorff A."/>
            <person name="Ohm R.A."/>
            <person name="Martin F."/>
            <person name="Silar P."/>
            <person name="Natvig D.O."/>
            <person name="Lalanne C."/>
            <person name="Gautier V."/>
            <person name="Ament-Velasquez S.L."/>
            <person name="Kruys A."/>
            <person name="Hutchinson M.I."/>
            <person name="Powell A.J."/>
            <person name="Barry K."/>
            <person name="Miller A.N."/>
            <person name="Grigoriev I.V."/>
            <person name="Debuchy R."/>
            <person name="Gladieux P."/>
            <person name="Hiltunen Thoren M."/>
            <person name="Johannesson H."/>
        </authorList>
    </citation>
    <scope>NUCLEOTIDE SEQUENCE</scope>
    <source>
        <strain evidence="3">CBS 532.94</strain>
    </source>
</reference>
<name>A0AAN7H6U7_9PEZI</name>
<dbReference type="PROSITE" id="PS50048">
    <property type="entry name" value="ZN2_CY6_FUNGAL_2"/>
    <property type="match status" value="1"/>
</dbReference>
<gene>
    <name evidence="3" type="ORF">C8A03DRAFT_19539</name>
</gene>
<organism evidence="3 4">
    <name type="scientific">Achaetomium macrosporum</name>
    <dbReference type="NCBI Taxonomy" id="79813"/>
    <lineage>
        <taxon>Eukaryota</taxon>
        <taxon>Fungi</taxon>
        <taxon>Dikarya</taxon>
        <taxon>Ascomycota</taxon>
        <taxon>Pezizomycotina</taxon>
        <taxon>Sordariomycetes</taxon>
        <taxon>Sordariomycetidae</taxon>
        <taxon>Sordariales</taxon>
        <taxon>Chaetomiaceae</taxon>
        <taxon>Achaetomium</taxon>
    </lineage>
</organism>
<dbReference type="CDD" id="cd00067">
    <property type="entry name" value="GAL4"/>
    <property type="match status" value="1"/>
</dbReference>
<dbReference type="InterPro" id="IPR021858">
    <property type="entry name" value="Fun_TF"/>
</dbReference>
<sequence length="479" mass="52688">MVGVPTSKGCTLCLKRRVKCDEARPSCSQCLRGGRTCPGYARGMKFVDEGPKVRKVSNRNGTARGAGRFSSSVNDSDPVCSFPTAQGQLDSGGNGGHSDALFSGLGSPGLECKQIVSSFVSSLFPYGTKSLQRSFFGTWLWHVPLHLGDSEALDHAALSLALAYFGRISGDGQVLRNAELSYTRALRSLAVALADSHKRYRSEILCSTLLLGYYESFAGTDNGWVKHARGVARLMQLRGARRCYESAFDYSMFLACRGAIISEALASAEPCFLGAPEWRLVPDGLIDFPWLPQSPELWHAVFGHFAAIPVLLHEAKLMTDDTPQRARQSWLCAAQALRHNLRVWYDQYTLSDDGLRKPVSLPASPAPDEYPFHSIYVYRDVLSATILTAHSAYLLVLNREIDRIQRDSSHARENFELARAICMSVNFCSQAGLCGTQTMRLALPIAHSVLPSEYQGWTGAWISRFAAVLDSPKIQSLHL</sequence>
<dbReference type="SUPFAM" id="SSF57701">
    <property type="entry name" value="Zn2/Cys6 DNA-binding domain"/>
    <property type="match status" value="1"/>
</dbReference>
<dbReference type="Proteomes" id="UP001303760">
    <property type="component" value="Unassembled WGS sequence"/>
</dbReference>
<dbReference type="EMBL" id="MU860570">
    <property type="protein sequence ID" value="KAK4233388.1"/>
    <property type="molecule type" value="Genomic_DNA"/>
</dbReference>
<evidence type="ECO:0000256" key="1">
    <source>
        <dbReference type="ARBA" id="ARBA00023242"/>
    </source>
</evidence>
<dbReference type="GO" id="GO:0008270">
    <property type="term" value="F:zinc ion binding"/>
    <property type="evidence" value="ECO:0007669"/>
    <property type="project" value="InterPro"/>
</dbReference>
<accession>A0AAN7H6U7</accession>
<dbReference type="SMART" id="SM00066">
    <property type="entry name" value="GAL4"/>
    <property type="match status" value="1"/>
</dbReference>